<keyword evidence="4" id="KW-1005">Bacterial flagellum biogenesis</keyword>
<dbReference type="EMBL" id="BMIJ01000008">
    <property type="protein sequence ID" value="GGC07815.1"/>
    <property type="molecule type" value="Genomic_DNA"/>
</dbReference>
<evidence type="ECO:0000313" key="12">
    <source>
        <dbReference type="Proteomes" id="UP000629025"/>
    </source>
</evidence>
<dbReference type="NCBIfam" id="TIGR03824">
    <property type="entry name" value="FlgM_jcvi"/>
    <property type="match status" value="1"/>
</dbReference>
<dbReference type="InterPro" id="IPR035890">
    <property type="entry name" value="Anti-sigma-28_factor_FlgM_sf"/>
</dbReference>
<evidence type="ECO:0000256" key="7">
    <source>
        <dbReference type="ARBA" id="ARBA00024739"/>
    </source>
</evidence>
<evidence type="ECO:0000256" key="3">
    <source>
        <dbReference type="ARBA" id="ARBA00022491"/>
    </source>
</evidence>
<comment type="function">
    <text evidence="7">Responsible for the coupling of flagellin expression to flagellar assembly by preventing expression of the flagellin genes when a component of the middle class of proteins is defective. It negatively regulates flagellar genes by inhibiting the activity of FliA by directly binding to FliA.</text>
</comment>
<keyword evidence="5" id="KW-0805">Transcription regulation</keyword>
<proteinExistence type="inferred from homology"/>
<feature type="domain" description="Anti-sigma-28 factor FlgM C-terminal" evidence="10">
    <location>
        <begin position="48"/>
        <end position="101"/>
    </location>
</feature>
<reference evidence="12" key="1">
    <citation type="journal article" date="2019" name="Int. J. Syst. Evol. Microbiol.">
        <title>The Global Catalogue of Microorganisms (GCM) 10K type strain sequencing project: providing services to taxonomists for standard genome sequencing and annotation.</title>
        <authorList>
            <consortium name="The Broad Institute Genomics Platform"/>
            <consortium name="The Broad Institute Genome Sequencing Center for Infectious Disease"/>
            <person name="Wu L."/>
            <person name="Ma J."/>
        </authorList>
    </citation>
    <scope>NUCLEOTIDE SEQUENCE [LARGE SCALE GENOMIC DNA]</scope>
    <source>
        <strain evidence="12">CGMCC 1.15341</strain>
    </source>
</reference>
<sequence length="108" mass="11085">MAIDLPGVGSTQAGTARNNRVNNEQQNNTAATGSGGSAQPSVGPSNSDTVKISETALAIHNAIQNGDDEPEVNSDRVAALKSAIESGEYKVDAERVAKGMLAIESLFS</sequence>
<dbReference type="RefSeq" id="WP_188751187.1">
    <property type="nucleotide sequence ID" value="NZ_BMIJ01000008.1"/>
</dbReference>
<comment type="similarity">
    <text evidence="1">Belongs to the FlgM family.</text>
</comment>
<feature type="compositionally biased region" description="Low complexity" evidence="9">
    <location>
        <begin position="17"/>
        <end position="28"/>
    </location>
</feature>
<dbReference type="Gene3D" id="6.10.140.30">
    <property type="entry name" value="Anti-sigma-28 factor FlgM"/>
    <property type="match status" value="1"/>
</dbReference>
<evidence type="ECO:0000256" key="8">
    <source>
        <dbReference type="ARBA" id="ARBA00030117"/>
    </source>
</evidence>
<evidence type="ECO:0000259" key="10">
    <source>
        <dbReference type="Pfam" id="PF04316"/>
    </source>
</evidence>
<dbReference type="InterPro" id="IPR007412">
    <property type="entry name" value="FlgM"/>
</dbReference>
<keyword evidence="3" id="KW-0678">Repressor</keyword>
<evidence type="ECO:0000313" key="11">
    <source>
        <dbReference type="EMBL" id="GGC07815.1"/>
    </source>
</evidence>
<name>A0ABQ1KRF9_9GAMM</name>
<evidence type="ECO:0000256" key="2">
    <source>
        <dbReference type="ARBA" id="ARBA00017823"/>
    </source>
</evidence>
<dbReference type="Proteomes" id="UP000629025">
    <property type="component" value="Unassembled WGS sequence"/>
</dbReference>
<dbReference type="Pfam" id="PF04316">
    <property type="entry name" value="FlgM"/>
    <property type="match status" value="1"/>
</dbReference>
<protein>
    <recommendedName>
        <fullName evidence="2">Negative regulator of flagellin synthesis</fullName>
    </recommendedName>
    <alternativeName>
        <fullName evidence="8">Anti-sigma-28 factor</fullName>
    </alternativeName>
</protein>
<dbReference type="InterPro" id="IPR031316">
    <property type="entry name" value="FlgM_C"/>
</dbReference>
<keyword evidence="6" id="KW-0804">Transcription</keyword>
<evidence type="ECO:0000256" key="1">
    <source>
        <dbReference type="ARBA" id="ARBA00005322"/>
    </source>
</evidence>
<evidence type="ECO:0000256" key="9">
    <source>
        <dbReference type="SAM" id="MobiDB-lite"/>
    </source>
</evidence>
<evidence type="ECO:0000256" key="6">
    <source>
        <dbReference type="ARBA" id="ARBA00023163"/>
    </source>
</evidence>
<keyword evidence="12" id="KW-1185">Reference proteome</keyword>
<comment type="caution">
    <text evidence="11">The sequence shown here is derived from an EMBL/GenBank/DDBJ whole genome shotgun (WGS) entry which is preliminary data.</text>
</comment>
<dbReference type="SUPFAM" id="SSF101498">
    <property type="entry name" value="Anti-sigma factor FlgM"/>
    <property type="match status" value="1"/>
</dbReference>
<organism evidence="11 12">
    <name type="scientific">Marinobacterium zhoushanense</name>
    <dbReference type="NCBI Taxonomy" id="1679163"/>
    <lineage>
        <taxon>Bacteria</taxon>
        <taxon>Pseudomonadati</taxon>
        <taxon>Pseudomonadota</taxon>
        <taxon>Gammaproteobacteria</taxon>
        <taxon>Oceanospirillales</taxon>
        <taxon>Oceanospirillaceae</taxon>
        <taxon>Marinobacterium</taxon>
    </lineage>
</organism>
<gene>
    <name evidence="11" type="ORF">GCM10011352_37650</name>
</gene>
<evidence type="ECO:0000256" key="4">
    <source>
        <dbReference type="ARBA" id="ARBA00022795"/>
    </source>
</evidence>
<accession>A0ABQ1KRF9</accession>
<feature type="compositionally biased region" description="Polar residues" evidence="9">
    <location>
        <begin position="29"/>
        <end position="50"/>
    </location>
</feature>
<feature type="region of interest" description="Disordered" evidence="9">
    <location>
        <begin position="1"/>
        <end position="50"/>
    </location>
</feature>
<evidence type="ECO:0000256" key="5">
    <source>
        <dbReference type="ARBA" id="ARBA00023015"/>
    </source>
</evidence>